<dbReference type="PANTHER" id="PTHR20958">
    <property type="entry name" value="GLYCINE N-ACYLTRANSFERASE-LIKE PROTEIN"/>
    <property type="match status" value="1"/>
</dbReference>
<sequence>MPTVDGHPELSICHPADPIIGAELVPRALTVLKPYLPTALPLYRRLQFGKFLNSSCFITNFGHDDIVRYQHDRNDFIGAEAATDGSNSEGGFKPYVFAFIDRSVRPETEVWFFASWEHDPPPATDTKAWHRIDAIVLDLLGAIKDFPVPESIHQQRSALNGLPSPSNPTTATDKDADTAGFSRNDYGGHLSNQNIMLWGAVHERTVPIFQRLGVLSLDFKTSLAPNFTFLFNLDTLHSPRPLPEGLMWGEVKPCHFSLVRSRTQIPRQDRTLAILPSLAIYPRGGEGSDPIAWAFIGLDTSLTSLHVEPGWRGKGLAKAITTKILREHVVGFSEDGTERLALGYVIVGNKASEGMCRSLGGRSKWECYWARVDLGKVG</sequence>
<feature type="region of interest" description="Disordered" evidence="1">
    <location>
        <begin position="155"/>
        <end position="183"/>
    </location>
</feature>
<dbReference type="SUPFAM" id="SSF55729">
    <property type="entry name" value="Acyl-CoA N-acyltransferases (Nat)"/>
    <property type="match status" value="1"/>
</dbReference>
<evidence type="ECO:0000259" key="2">
    <source>
        <dbReference type="Pfam" id="PF08445"/>
    </source>
</evidence>
<evidence type="ECO:0000256" key="1">
    <source>
        <dbReference type="SAM" id="MobiDB-lite"/>
    </source>
</evidence>
<dbReference type="EMBL" id="KB445557">
    <property type="protein sequence ID" value="EMC95447.1"/>
    <property type="molecule type" value="Genomic_DNA"/>
</dbReference>
<organism evidence="3 4">
    <name type="scientific">Baudoinia panamericana (strain UAMH 10762)</name>
    <name type="common">Angels' share fungus</name>
    <name type="synonym">Baudoinia compniacensis (strain UAMH 10762)</name>
    <dbReference type="NCBI Taxonomy" id="717646"/>
    <lineage>
        <taxon>Eukaryota</taxon>
        <taxon>Fungi</taxon>
        <taxon>Dikarya</taxon>
        <taxon>Ascomycota</taxon>
        <taxon>Pezizomycotina</taxon>
        <taxon>Dothideomycetes</taxon>
        <taxon>Dothideomycetidae</taxon>
        <taxon>Mycosphaerellales</taxon>
        <taxon>Teratosphaeriaceae</taxon>
        <taxon>Baudoinia</taxon>
    </lineage>
</organism>
<evidence type="ECO:0000313" key="4">
    <source>
        <dbReference type="Proteomes" id="UP000011761"/>
    </source>
</evidence>
<dbReference type="Gene3D" id="3.40.630.30">
    <property type="match status" value="1"/>
</dbReference>
<name>M2LMA7_BAUPA</name>
<dbReference type="AlphaFoldDB" id="M2LMA7"/>
<feature type="domain" description="GCN5-related N-acetyltransferase Rv2170-like" evidence="2">
    <location>
        <begin position="291"/>
        <end position="370"/>
    </location>
</feature>
<protein>
    <recommendedName>
        <fullName evidence="2">GCN5-related N-acetyltransferase Rv2170-like domain-containing protein</fullName>
    </recommendedName>
</protein>
<dbReference type="RefSeq" id="XP_007677477.1">
    <property type="nucleotide sequence ID" value="XM_007679287.1"/>
</dbReference>
<dbReference type="InterPro" id="IPR053225">
    <property type="entry name" value="Acyl-CoA_N-acyltransferase"/>
</dbReference>
<evidence type="ECO:0000313" key="3">
    <source>
        <dbReference type="EMBL" id="EMC95447.1"/>
    </source>
</evidence>
<dbReference type="GO" id="GO:0016747">
    <property type="term" value="F:acyltransferase activity, transferring groups other than amino-acyl groups"/>
    <property type="evidence" value="ECO:0007669"/>
    <property type="project" value="InterPro"/>
</dbReference>
<dbReference type="Pfam" id="PF08445">
    <property type="entry name" value="FR47"/>
    <property type="match status" value="1"/>
</dbReference>
<dbReference type="OMA" id="DEMPIAW"/>
<dbReference type="GeneID" id="19112692"/>
<feature type="compositionally biased region" description="Polar residues" evidence="1">
    <location>
        <begin position="155"/>
        <end position="168"/>
    </location>
</feature>
<accession>M2LMA7</accession>
<dbReference type="KEGG" id="bcom:BAUCODRAFT_35429"/>
<dbReference type="Proteomes" id="UP000011761">
    <property type="component" value="Unassembled WGS sequence"/>
</dbReference>
<gene>
    <name evidence="3" type="ORF">BAUCODRAFT_35429</name>
</gene>
<dbReference type="OrthoDB" id="61870at2759"/>
<dbReference type="HOGENOM" id="CLU_030809_0_0_1"/>
<dbReference type="PANTHER" id="PTHR20958:SF6">
    <property type="entry name" value="GLYCINE N-ACYLTRANSFERASE-LIKE PROTEIN"/>
    <property type="match status" value="1"/>
</dbReference>
<dbReference type="InterPro" id="IPR013653">
    <property type="entry name" value="GCN5-like_dom"/>
</dbReference>
<proteinExistence type="predicted"/>
<reference evidence="3 4" key="1">
    <citation type="journal article" date="2012" name="PLoS Pathog.">
        <title>Diverse lifestyles and strategies of plant pathogenesis encoded in the genomes of eighteen Dothideomycetes fungi.</title>
        <authorList>
            <person name="Ohm R.A."/>
            <person name="Feau N."/>
            <person name="Henrissat B."/>
            <person name="Schoch C.L."/>
            <person name="Horwitz B.A."/>
            <person name="Barry K.W."/>
            <person name="Condon B.J."/>
            <person name="Copeland A.C."/>
            <person name="Dhillon B."/>
            <person name="Glaser F."/>
            <person name="Hesse C.N."/>
            <person name="Kosti I."/>
            <person name="LaButti K."/>
            <person name="Lindquist E.A."/>
            <person name="Lucas S."/>
            <person name="Salamov A.A."/>
            <person name="Bradshaw R.E."/>
            <person name="Ciuffetti L."/>
            <person name="Hamelin R.C."/>
            <person name="Kema G.H.J."/>
            <person name="Lawrence C."/>
            <person name="Scott J.A."/>
            <person name="Spatafora J.W."/>
            <person name="Turgeon B.G."/>
            <person name="de Wit P.J.G.M."/>
            <person name="Zhong S."/>
            <person name="Goodwin S.B."/>
            <person name="Grigoriev I.V."/>
        </authorList>
    </citation>
    <scope>NUCLEOTIDE SEQUENCE [LARGE SCALE GENOMIC DNA]</scope>
    <source>
        <strain evidence="3 4">UAMH 10762</strain>
    </source>
</reference>
<dbReference type="InterPro" id="IPR016181">
    <property type="entry name" value="Acyl_CoA_acyltransferase"/>
</dbReference>
<keyword evidence="4" id="KW-1185">Reference proteome</keyword>
<dbReference type="eggNOG" id="ENOG502SDQB">
    <property type="taxonomic scope" value="Eukaryota"/>
</dbReference>